<name>A0AB39RMC3_9ACTN</name>
<organism evidence="1">
    <name type="scientific">Streptomyces sp. R41</name>
    <dbReference type="NCBI Taxonomy" id="3238632"/>
    <lineage>
        <taxon>Bacteria</taxon>
        <taxon>Bacillati</taxon>
        <taxon>Actinomycetota</taxon>
        <taxon>Actinomycetes</taxon>
        <taxon>Kitasatosporales</taxon>
        <taxon>Streptomycetaceae</taxon>
        <taxon>Streptomyces</taxon>
    </lineage>
</organism>
<accession>A0AB39RMC3</accession>
<dbReference type="RefSeq" id="WP_369248074.1">
    <property type="nucleotide sequence ID" value="NZ_CP163443.1"/>
</dbReference>
<sequence>MTNPTPTPVHTVAFHWSALVLVGRLWRPVSGIVTGPDSYQKADAYFEATDQLTMQGFHGAVARFQATRIQL</sequence>
<evidence type="ECO:0000313" key="1">
    <source>
        <dbReference type="EMBL" id="XDQ54875.1"/>
    </source>
</evidence>
<gene>
    <name evidence="1" type="ORF">AB5J53_26045</name>
</gene>
<dbReference type="AlphaFoldDB" id="A0AB39RMC3"/>
<reference evidence="1" key="1">
    <citation type="submission" date="2024-07" db="EMBL/GenBank/DDBJ databases">
        <authorList>
            <person name="Yu S.T."/>
        </authorList>
    </citation>
    <scope>NUCLEOTIDE SEQUENCE</scope>
    <source>
        <strain evidence="1">R41</strain>
    </source>
</reference>
<dbReference type="EMBL" id="CP163443">
    <property type="protein sequence ID" value="XDQ54875.1"/>
    <property type="molecule type" value="Genomic_DNA"/>
</dbReference>
<protein>
    <submittedName>
        <fullName evidence="1">Uncharacterized protein</fullName>
    </submittedName>
</protein>
<proteinExistence type="predicted"/>